<dbReference type="InterPro" id="IPR001789">
    <property type="entry name" value="Sig_transdc_resp-reg_receiver"/>
</dbReference>
<dbReference type="SUPFAM" id="SSF52172">
    <property type="entry name" value="CheY-like"/>
    <property type="match status" value="1"/>
</dbReference>
<keyword evidence="4" id="KW-1185">Reference proteome</keyword>
<evidence type="ECO:0000313" key="3">
    <source>
        <dbReference type="EMBL" id="SKB42559.1"/>
    </source>
</evidence>
<evidence type="ECO:0000256" key="1">
    <source>
        <dbReference type="PROSITE-ProRule" id="PRU00169"/>
    </source>
</evidence>
<organism evidence="3 4">
    <name type="scientific">Dyadobacter psychrophilus</name>
    <dbReference type="NCBI Taxonomy" id="651661"/>
    <lineage>
        <taxon>Bacteria</taxon>
        <taxon>Pseudomonadati</taxon>
        <taxon>Bacteroidota</taxon>
        <taxon>Cytophagia</taxon>
        <taxon>Cytophagales</taxon>
        <taxon>Spirosomataceae</taxon>
        <taxon>Dyadobacter</taxon>
    </lineage>
</organism>
<feature type="domain" description="Response regulatory" evidence="2">
    <location>
        <begin position="6"/>
        <end position="132"/>
    </location>
</feature>
<keyword evidence="1" id="KW-0597">Phosphoprotein</keyword>
<dbReference type="Proteomes" id="UP000190897">
    <property type="component" value="Unassembled WGS sequence"/>
</dbReference>
<dbReference type="GO" id="GO:0000160">
    <property type="term" value="P:phosphorelay signal transduction system"/>
    <property type="evidence" value="ECO:0007669"/>
    <property type="project" value="InterPro"/>
</dbReference>
<protein>
    <submittedName>
        <fullName evidence="3">Response regulator receiver domain-containing protein</fullName>
    </submittedName>
</protein>
<dbReference type="OrthoDB" id="1524091at2"/>
<dbReference type="Pfam" id="PF00072">
    <property type="entry name" value="Response_reg"/>
    <property type="match status" value="1"/>
</dbReference>
<name>A0A1T5B689_9BACT</name>
<evidence type="ECO:0000259" key="2">
    <source>
        <dbReference type="PROSITE" id="PS50110"/>
    </source>
</evidence>
<feature type="modified residue" description="4-aspartylphosphate" evidence="1">
    <location>
        <position position="64"/>
    </location>
</feature>
<evidence type="ECO:0000313" key="4">
    <source>
        <dbReference type="Proteomes" id="UP000190897"/>
    </source>
</evidence>
<accession>A0A1T5B689</accession>
<gene>
    <name evidence="3" type="ORF">SAMN05660293_00017</name>
</gene>
<dbReference type="InterPro" id="IPR011006">
    <property type="entry name" value="CheY-like_superfamily"/>
</dbReference>
<dbReference type="PANTHER" id="PTHR44520">
    <property type="entry name" value="RESPONSE REGULATOR RCP1-RELATED"/>
    <property type="match status" value="1"/>
</dbReference>
<dbReference type="STRING" id="651661.SAMN05660293_00017"/>
<dbReference type="Gene3D" id="3.40.50.2300">
    <property type="match status" value="1"/>
</dbReference>
<dbReference type="PANTHER" id="PTHR44520:SF2">
    <property type="entry name" value="RESPONSE REGULATOR RCP1"/>
    <property type="match status" value="1"/>
</dbReference>
<dbReference type="EMBL" id="FUZA01000001">
    <property type="protein sequence ID" value="SKB42559.1"/>
    <property type="molecule type" value="Genomic_DNA"/>
</dbReference>
<sequence length="132" mass="15063">MKLPSKFIVVDDDPGNNLICKYIIGSIAPDANIHLFTDPEKALEWIREDYHNSAQDQHAALFLDINMPVINGWEFLDKFSSFPSLLHEQITIFILSSSIDPEDTQKAEIHPLVNGYYSKPLSRETIKQIFST</sequence>
<reference evidence="4" key="1">
    <citation type="submission" date="2017-02" db="EMBL/GenBank/DDBJ databases">
        <authorList>
            <person name="Varghese N."/>
            <person name="Submissions S."/>
        </authorList>
    </citation>
    <scope>NUCLEOTIDE SEQUENCE [LARGE SCALE GENOMIC DNA]</scope>
    <source>
        <strain evidence="4">DSM 22270</strain>
    </source>
</reference>
<proteinExistence type="predicted"/>
<dbReference type="SMART" id="SM00448">
    <property type="entry name" value="REC"/>
    <property type="match status" value="1"/>
</dbReference>
<dbReference type="PROSITE" id="PS50110">
    <property type="entry name" value="RESPONSE_REGULATORY"/>
    <property type="match status" value="1"/>
</dbReference>
<dbReference type="AlphaFoldDB" id="A0A1T5B689"/>
<dbReference type="InterPro" id="IPR052893">
    <property type="entry name" value="TCS_response_regulator"/>
</dbReference>
<dbReference type="RefSeq" id="WP_082212655.1">
    <property type="nucleotide sequence ID" value="NZ_FUZA01000001.1"/>
</dbReference>